<proteinExistence type="predicted"/>
<name>A0A2P2PH55_RHIMU</name>
<organism evidence="1">
    <name type="scientific">Rhizophora mucronata</name>
    <name type="common">Asiatic mangrove</name>
    <dbReference type="NCBI Taxonomy" id="61149"/>
    <lineage>
        <taxon>Eukaryota</taxon>
        <taxon>Viridiplantae</taxon>
        <taxon>Streptophyta</taxon>
        <taxon>Embryophyta</taxon>
        <taxon>Tracheophyta</taxon>
        <taxon>Spermatophyta</taxon>
        <taxon>Magnoliopsida</taxon>
        <taxon>eudicotyledons</taxon>
        <taxon>Gunneridae</taxon>
        <taxon>Pentapetalae</taxon>
        <taxon>rosids</taxon>
        <taxon>fabids</taxon>
        <taxon>Malpighiales</taxon>
        <taxon>Rhizophoraceae</taxon>
        <taxon>Rhizophora</taxon>
    </lineage>
</organism>
<dbReference type="AlphaFoldDB" id="A0A2P2PH55"/>
<sequence>MSPLSSCSTSSLSSIFVALSASPRNTRAREFLMSYEPALFVLVFRSLVFCQ</sequence>
<reference evidence="1" key="1">
    <citation type="submission" date="2018-02" db="EMBL/GenBank/DDBJ databases">
        <title>Rhizophora mucronata_Transcriptome.</title>
        <authorList>
            <person name="Meera S.P."/>
            <person name="Sreeshan A."/>
            <person name="Augustine A."/>
        </authorList>
    </citation>
    <scope>NUCLEOTIDE SEQUENCE</scope>
    <source>
        <tissue evidence="1">Leaf</tissue>
    </source>
</reference>
<accession>A0A2P2PH55</accession>
<protein>
    <submittedName>
        <fullName evidence="1">Uncharacterized protein</fullName>
    </submittedName>
</protein>
<evidence type="ECO:0000313" key="1">
    <source>
        <dbReference type="EMBL" id="MBX54070.1"/>
    </source>
</evidence>
<dbReference type="EMBL" id="GGEC01073586">
    <property type="protein sequence ID" value="MBX54070.1"/>
    <property type="molecule type" value="Transcribed_RNA"/>
</dbReference>